<accession>A0ABR4FVR0</accession>
<sequence>MESNSKGPARLSTAERKRLTDRKAQRQRRERIKTYIARLEKTLEELTAASGNGMEATLLKQLEQQRSKAERLTNVINHIHEVLEETRSSSSPGPEVSSPLLTQEEPSTSASASGTAPATASAASAALASAMAAASTSAPIPRLISHSNPLAPQAHRPPSFAISVDLLTKISLHSQNPSNSGTRNYFQVVNESISNVAKERNSILPSTMEDDDDLAIRVALYGWDSIRTGRRNLDRVWGLLQALDQGIFSRTGLVERAAILRLMRSMIKWQLSQHQHDPSQPPIPSIPSFMFPTVTQTMVPHPPIIDFFAWPNLRDHLIVSGITNITETTASLYVSQIRIKWPYELRDICKYNVSEDRYRFSTEFDAAYYDLQSWTIGSGPLQMLIESGPSIAGLDPASVGAQGAHGEDAEGEVDAGSYWDRLLDSCDQM</sequence>
<evidence type="ECO:0000259" key="2">
    <source>
        <dbReference type="PROSITE" id="PS50888"/>
    </source>
</evidence>
<comment type="caution">
    <text evidence="3">The sequence shown here is derived from an EMBL/GenBank/DDBJ whole genome shotgun (WGS) entry which is preliminary data.</text>
</comment>
<keyword evidence="4" id="KW-1185">Reference proteome</keyword>
<feature type="domain" description="BHLH" evidence="2">
    <location>
        <begin position="16"/>
        <end position="82"/>
    </location>
</feature>
<dbReference type="Pfam" id="PF11905">
    <property type="entry name" value="DUF3425"/>
    <property type="match status" value="1"/>
</dbReference>
<evidence type="ECO:0000313" key="3">
    <source>
        <dbReference type="EMBL" id="KAL2787358.1"/>
    </source>
</evidence>
<feature type="region of interest" description="Disordered" evidence="1">
    <location>
        <begin position="1"/>
        <end position="30"/>
    </location>
</feature>
<dbReference type="Proteomes" id="UP001610563">
    <property type="component" value="Unassembled WGS sequence"/>
</dbReference>
<feature type="compositionally biased region" description="Basic and acidic residues" evidence="1">
    <location>
        <begin position="13"/>
        <end position="24"/>
    </location>
</feature>
<gene>
    <name evidence="3" type="ORF">BJX66DRAFT_286347</name>
</gene>
<feature type="compositionally biased region" description="Low complexity" evidence="1">
    <location>
        <begin position="88"/>
        <end position="99"/>
    </location>
</feature>
<dbReference type="InterPro" id="IPR036638">
    <property type="entry name" value="HLH_DNA-bd_sf"/>
</dbReference>
<protein>
    <recommendedName>
        <fullName evidence="2">BHLH domain-containing protein</fullName>
    </recommendedName>
</protein>
<proteinExistence type="predicted"/>
<reference evidence="3 4" key="1">
    <citation type="submission" date="2024-07" db="EMBL/GenBank/DDBJ databases">
        <title>Section-level genome sequencing and comparative genomics of Aspergillus sections Usti and Cavernicolus.</title>
        <authorList>
            <consortium name="Lawrence Berkeley National Laboratory"/>
            <person name="Nybo J.L."/>
            <person name="Vesth T.C."/>
            <person name="Theobald S."/>
            <person name="Frisvad J.C."/>
            <person name="Larsen T.O."/>
            <person name="Kjaerboelling I."/>
            <person name="Rothschild-Mancinelli K."/>
            <person name="Lyhne E.K."/>
            <person name="Kogle M.E."/>
            <person name="Barry K."/>
            <person name="Clum A."/>
            <person name="Na H."/>
            <person name="Ledsgaard L."/>
            <person name="Lin J."/>
            <person name="Lipzen A."/>
            <person name="Kuo A."/>
            <person name="Riley R."/>
            <person name="Mondo S."/>
            <person name="Labutti K."/>
            <person name="Haridas S."/>
            <person name="Pangalinan J."/>
            <person name="Salamov A.A."/>
            <person name="Simmons B.A."/>
            <person name="Magnuson J.K."/>
            <person name="Chen J."/>
            <person name="Drula E."/>
            <person name="Henrissat B."/>
            <person name="Wiebenga A."/>
            <person name="Lubbers R.J."/>
            <person name="Gomes A.C."/>
            <person name="Makela M.R."/>
            <person name="Stajich J."/>
            <person name="Grigoriev I.V."/>
            <person name="Mortensen U.H."/>
            <person name="De Vries R.P."/>
            <person name="Baker S.E."/>
            <person name="Andersen M.R."/>
        </authorList>
    </citation>
    <scope>NUCLEOTIDE SEQUENCE [LARGE SCALE GENOMIC DNA]</scope>
    <source>
        <strain evidence="3 4">CBS 209.92</strain>
    </source>
</reference>
<organism evidence="3 4">
    <name type="scientific">Aspergillus keveii</name>
    <dbReference type="NCBI Taxonomy" id="714993"/>
    <lineage>
        <taxon>Eukaryota</taxon>
        <taxon>Fungi</taxon>
        <taxon>Dikarya</taxon>
        <taxon>Ascomycota</taxon>
        <taxon>Pezizomycotina</taxon>
        <taxon>Eurotiomycetes</taxon>
        <taxon>Eurotiomycetidae</taxon>
        <taxon>Eurotiales</taxon>
        <taxon>Aspergillaceae</taxon>
        <taxon>Aspergillus</taxon>
        <taxon>Aspergillus subgen. Nidulantes</taxon>
    </lineage>
</organism>
<dbReference type="PANTHER" id="PTHR37012:SF7">
    <property type="entry name" value="B-ZIP TRANSCRIPTION FACTOR (EUROFUNG)-RELATED"/>
    <property type="match status" value="1"/>
</dbReference>
<dbReference type="PROSITE" id="PS50888">
    <property type="entry name" value="BHLH"/>
    <property type="match status" value="1"/>
</dbReference>
<dbReference type="PANTHER" id="PTHR37012">
    <property type="entry name" value="B-ZIP TRANSCRIPTION FACTOR (EUROFUNG)-RELATED"/>
    <property type="match status" value="1"/>
</dbReference>
<dbReference type="CDD" id="cd14688">
    <property type="entry name" value="bZIP_YAP"/>
    <property type="match status" value="1"/>
</dbReference>
<dbReference type="EMBL" id="JBFTWV010000098">
    <property type="protein sequence ID" value="KAL2787358.1"/>
    <property type="molecule type" value="Genomic_DNA"/>
</dbReference>
<evidence type="ECO:0000256" key="1">
    <source>
        <dbReference type="SAM" id="MobiDB-lite"/>
    </source>
</evidence>
<dbReference type="InterPro" id="IPR021833">
    <property type="entry name" value="DUF3425"/>
</dbReference>
<name>A0ABR4FVR0_9EURO</name>
<dbReference type="InterPro" id="IPR011598">
    <property type="entry name" value="bHLH_dom"/>
</dbReference>
<feature type="region of interest" description="Disordered" evidence="1">
    <location>
        <begin position="83"/>
        <end position="115"/>
    </location>
</feature>
<evidence type="ECO:0000313" key="4">
    <source>
        <dbReference type="Proteomes" id="UP001610563"/>
    </source>
</evidence>
<dbReference type="SUPFAM" id="SSF47459">
    <property type="entry name" value="HLH, helix-loop-helix DNA-binding domain"/>
    <property type="match status" value="1"/>
</dbReference>